<gene>
    <name evidence="16" type="ORF">niasHS_010754</name>
</gene>
<evidence type="ECO:0000256" key="9">
    <source>
        <dbReference type="ARBA" id="ARBA00023136"/>
    </source>
</evidence>
<dbReference type="AlphaFoldDB" id="A0ABD2IXM9"/>
<dbReference type="Proteomes" id="UP001620645">
    <property type="component" value="Unassembled WGS sequence"/>
</dbReference>
<evidence type="ECO:0000256" key="1">
    <source>
        <dbReference type="ARBA" id="ARBA00004141"/>
    </source>
</evidence>
<keyword evidence="5 13" id="KW-0812">Transmembrane</keyword>
<keyword evidence="6 15" id="KW-1133">Transmembrane helix</keyword>
<accession>A0ABD2IXM9</accession>
<comment type="similarity">
    <text evidence="2 13">Belongs to the amiloride-sensitive sodium channel (TC 1.A.6) family.</text>
</comment>
<evidence type="ECO:0000256" key="15">
    <source>
        <dbReference type="SAM" id="Phobius"/>
    </source>
</evidence>
<keyword evidence="9 15" id="KW-0472">Membrane</keyword>
<keyword evidence="10" id="KW-0325">Glycoprotein</keyword>
<dbReference type="InterPro" id="IPR001873">
    <property type="entry name" value="ENaC"/>
</dbReference>
<evidence type="ECO:0000256" key="12">
    <source>
        <dbReference type="ARBA" id="ARBA00023303"/>
    </source>
</evidence>
<comment type="subcellular location">
    <subcellularLocation>
        <location evidence="1">Membrane</location>
        <topology evidence="1">Multi-pass membrane protein</topology>
    </subcellularLocation>
</comment>
<dbReference type="GO" id="GO:0016020">
    <property type="term" value="C:membrane"/>
    <property type="evidence" value="ECO:0007669"/>
    <property type="project" value="UniProtKB-SubCell"/>
</dbReference>
<reference evidence="16 17" key="1">
    <citation type="submission" date="2024-10" db="EMBL/GenBank/DDBJ databases">
        <authorList>
            <person name="Kim D."/>
        </authorList>
    </citation>
    <scope>NUCLEOTIDE SEQUENCE [LARGE SCALE GENOMIC DNA]</scope>
    <source>
        <strain evidence="16">Taebaek</strain>
    </source>
</reference>
<keyword evidence="12 13" id="KW-0407">Ion channel</keyword>
<evidence type="ECO:0000256" key="13">
    <source>
        <dbReference type="RuleBase" id="RU000679"/>
    </source>
</evidence>
<keyword evidence="4 13" id="KW-0894">Sodium channel</keyword>
<feature type="region of interest" description="Disordered" evidence="14">
    <location>
        <begin position="269"/>
        <end position="291"/>
    </location>
</feature>
<evidence type="ECO:0000313" key="16">
    <source>
        <dbReference type="EMBL" id="KAL3082952.1"/>
    </source>
</evidence>
<name>A0ABD2IXM9_HETSC</name>
<evidence type="ECO:0000313" key="17">
    <source>
        <dbReference type="Proteomes" id="UP001620645"/>
    </source>
</evidence>
<keyword evidence="17" id="KW-1185">Reference proteome</keyword>
<dbReference type="Pfam" id="PF00858">
    <property type="entry name" value="ASC"/>
    <property type="match status" value="1"/>
</dbReference>
<evidence type="ECO:0000256" key="6">
    <source>
        <dbReference type="ARBA" id="ARBA00022989"/>
    </source>
</evidence>
<dbReference type="PANTHER" id="PTHR11690">
    <property type="entry name" value="AMILORIDE-SENSITIVE SODIUM CHANNEL-RELATED"/>
    <property type="match status" value="1"/>
</dbReference>
<dbReference type="GO" id="GO:0005272">
    <property type="term" value="F:sodium channel activity"/>
    <property type="evidence" value="ECO:0007669"/>
    <property type="project" value="UniProtKB-KW"/>
</dbReference>
<evidence type="ECO:0000256" key="11">
    <source>
        <dbReference type="ARBA" id="ARBA00023201"/>
    </source>
</evidence>
<evidence type="ECO:0000256" key="7">
    <source>
        <dbReference type="ARBA" id="ARBA00023053"/>
    </source>
</evidence>
<organism evidence="16 17">
    <name type="scientific">Heterodera schachtii</name>
    <name type="common">Sugarbeet cyst nematode worm</name>
    <name type="synonym">Tylenchus schachtii</name>
    <dbReference type="NCBI Taxonomy" id="97005"/>
    <lineage>
        <taxon>Eukaryota</taxon>
        <taxon>Metazoa</taxon>
        <taxon>Ecdysozoa</taxon>
        <taxon>Nematoda</taxon>
        <taxon>Chromadorea</taxon>
        <taxon>Rhabditida</taxon>
        <taxon>Tylenchina</taxon>
        <taxon>Tylenchomorpha</taxon>
        <taxon>Tylenchoidea</taxon>
        <taxon>Heteroderidae</taxon>
        <taxon>Heteroderinae</taxon>
        <taxon>Heterodera</taxon>
    </lineage>
</organism>
<evidence type="ECO:0000256" key="14">
    <source>
        <dbReference type="SAM" id="MobiDB-lite"/>
    </source>
</evidence>
<evidence type="ECO:0000256" key="5">
    <source>
        <dbReference type="ARBA" id="ARBA00022692"/>
    </source>
</evidence>
<protein>
    <submittedName>
        <fullName evidence="16">Uncharacterized protein</fullName>
    </submittedName>
</protein>
<comment type="caution">
    <text evidence="16">The sequence shown here is derived from an EMBL/GenBank/DDBJ whole genome shotgun (WGS) entry which is preliminary data.</text>
</comment>
<proteinExistence type="inferred from homology"/>
<keyword evidence="11 13" id="KW-0739">Sodium transport</keyword>
<dbReference type="Gene3D" id="1.10.287.770">
    <property type="entry name" value="YojJ-like"/>
    <property type="match status" value="1"/>
</dbReference>
<feature type="transmembrane region" description="Helical" evidence="15">
    <location>
        <begin position="532"/>
        <end position="553"/>
    </location>
</feature>
<evidence type="ECO:0000256" key="10">
    <source>
        <dbReference type="ARBA" id="ARBA00023180"/>
    </source>
</evidence>
<feature type="transmembrane region" description="Helical" evidence="15">
    <location>
        <begin position="78"/>
        <end position="99"/>
    </location>
</feature>
<evidence type="ECO:0000256" key="2">
    <source>
        <dbReference type="ARBA" id="ARBA00007193"/>
    </source>
</evidence>
<evidence type="ECO:0000256" key="8">
    <source>
        <dbReference type="ARBA" id="ARBA00023065"/>
    </source>
</evidence>
<dbReference type="EMBL" id="JBICCN010000254">
    <property type="protein sequence ID" value="KAL3082952.1"/>
    <property type="molecule type" value="Genomic_DNA"/>
</dbReference>
<keyword evidence="8 13" id="KW-0406">Ion transport</keyword>
<keyword evidence="7" id="KW-0915">Sodium</keyword>
<evidence type="ECO:0000256" key="3">
    <source>
        <dbReference type="ARBA" id="ARBA00022448"/>
    </source>
</evidence>
<sequence>MLFGCLPAHSLQRFPNGSLLPPPMPIRRISPNDSIRRSPAPTVPFYQAKPCTMCNNHGRNQLHGFSFFLLRQSLLLRLFWFFVICALFLLALFFAVLLIHEFFDRRVVTLNTIRQVQSLHFPNISFCPKHVDTVNFAAIEKDLRLHLPHLSRHKVNQLMMFAMAGAGFQHFDAYTQLTDRSEVEELDTLFRQWRKTRSNLQFFKFFFEENGYECEQVKKSSGIPFAKCHQIRAVIPILLLRQTRNPMLRFVQAKLLSFTDGLSTDGLTTDGLSTDELSGPRAERPPPPPNPSLCDGIIAFPPPPQDIMLRGRCFVLRDFPQTAPDEAAKLTFYFNQMHSPFLDAEGIQRQVVAYISQNSEDFATFPRFYLNNHTWYRIRLKKRRISMLSPNPHCSSERTMERGNCYVDSWLRERVTKPFKCTIFYLAHKSPELEVCDPKVIFLNYRSVLNVVSNRSEYQNLSKCLPSCQRDIVDTQLYFHKFQHQQENFETKNPFVFHLEASYENLQVEYYEEQLTTTAPGFISQIGGQLNFFLGISLISIIQFFLIPIAKFLSGNI</sequence>
<evidence type="ECO:0000256" key="4">
    <source>
        <dbReference type="ARBA" id="ARBA00022461"/>
    </source>
</evidence>
<dbReference type="PANTHER" id="PTHR11690:SF1">
    <property type="entry name" value="DEGENERIN LIKE"/>
    <property type="match status" value="1"/>
</dbReference>
<keyword evidence="3 13" id="KW-0813">Transport</keyword>